<dbReference type="RefSeq" id="WP_096892534.1">
    <property type="nucleotide sequence ID" value="NZ_BAOS01000003.1"/>
</dbReference>
<protein>
    <submittedName>
        <fullName evidence="1">S23 ribosomal protein</fullName>
    </submittedName>
</protein>
<proteinExistence type="predicted"/>
<dbReference type="SUPFAM" id="SSF158446">
    <property type="entry name" value="IVS-encoded protein-like"/>
    <property type="match status" value="1"/>
</dbReference>
<dbReference type="InterPro" id="IPR012657">
    <property type="entry name" value="23S_rRNA-intervening_sequence"/>
</dbReference>
<dbReference type="NCBIfam" id="NF008912">
    <property type="entry name" value="PRK12275.1-6"/>
    <property type="match status" value="1"/>
</dbReference>
<dbReference type="CDD" id="cd16377">
    <property type="entry name" value="23S_rRNA_IVP_like"/>
    <property type="match status" value="1"/>
</dbReference>
<evidence type="ECO:0000313" key="2">
    <source>
        <dbReference type="Proteomes" id="UP000218542"/>
    </source>
</evidence>
<comment type="caution">
    <text evidence="1">The sequence shown here is derived from an EMBL/GenBank/DDBJ whole genome shotgun (WGS) entry which is preliminary data.</text>
</comment>
<sequence>MSAKYFEDLEAWKLSRKLTNQIYKISNDGRFARDYGLRDQIRRAAVSIMSNIAEGYERNGNQEFIQFLSIAKASCGEVRSQLYVAMDQSYIIKTKSEQLIDECRKLSIMINNFIEYLKGSKYKGTKYKIPEQKTTKEKLDEMVKQIKAKSK</sequence>
<dbReference type="InterPro" id="IPR036583">
    <property type="entry name" value="23S_rRNA_IVS_sf"/>
</dbReference>
<reference evidence="2" key="1">
    <citation type="journal article" date="2017" name="Environ. Microbiol. Rep.">
        <title>Genetic Diversity of Marine Anaerobic Ammonium-Oxidizing Bacteria as Revealed by Genomic and Proteomic Analyses of 'Candidatus Scalindua japonica'.</title>
        <authorList>
            <person name="Oshiki M."/>
            <person name="Mizuto K."/>
            <person name="Kimura Z."/>
            <person name="Kindaichi T."/>
            <person name="Satoh H."/>
            <person name="Okabe S."/>
        </authorList>
    </citation>
    <scope>NUCLEOTIDE SEQUENCE [LARGE SCALE GENOMIC DNA]</scope>
    <source>
        <strain evidence="2">husup-a2</strain>
    </source>
</reference>
<dbReference type="OrthoDB" id="276165at2"/>
<evidence type="ECO:0000313" key="1">
    <source>
        <dbReference type="EMBL" id="GAX59406.1"/>
    </source>
</evidence>
<dbReference type="Proteomes" id="UP000218542">
    <property type="component" value="Unassembled WGS sequence"/>
</dbReference>
<name>A0A286TU48_9BACT</name>
<keyword evidence="1" id="KW-0689">Ribosomal protein</keyword>
<dbReference type="Pfam" id="PF05635">
    <property type="entry name" value="23S_rRNA_IVP"/>
    <property type="match status" value="1"/>
</dbReference>
<organism evidence="1 2">
    <name type="scientific">Candidatus Scalindua japonica</name>
    <dbReference type="NCBI Taxonomy" id="1284222"/>
    <lineage>
        <taxon>Bacteria</taxon>
        <taxon>Pseudomonadati</taxon>
        <taxon>Planctomycetota</taxon>
        <taxon>Candidatus Brocadiia</taxon>
        <taxon>Candidatus Brocadiales</taxon>
        <taxon>Candidatus Scalinduaceae</taxon>
        <taxon>Candidatus Scalindua</taxon>
    </lineage>
</organism>
<dbReference type="GO" id="GO:0005840">
    <property type="term" value="C:ribosome"/>
    <property type="evidence" value="ECO:0007669"/>
    <property type="project" value="UniProtKB-KW"/>
</dbReference>
<keyword evidence="1" id="KW-0687">Ribonucleoprotein</keyword>
<dbReference type="Gene3D" id="1.20.1440.60">
    <property type="entry name" value="23S rRNA-intervening sequence"/>
    <property type="match status" value="1"/>
</dbReference>
<dbReference type="NCBIfam" id="TIGR02436">
    <property type="entry name" value="four helix bundle protein"/>
    <property type="match status" value="1"/>
</dbReference>
<dbReference type="PANTHER" id="PTHR38471">
    <property type="entry name" value="FOUR HELIX BUNDLE PROTEIN"/>
    <property type="match status" value="1"/>
</dbReference>
<dbReference type="AlphaFoldDB" id="A0A286TU48"/>
<dbReference type="EMBL" id="BAOS01000003">
    <property type="protein sequence ID" value="GAX59406.1"/>
    <property type="molecule type" value="Genomic_DNA"/>
</dbReference>
<gene>
    <name evidence="1" type="ORF">SCALIN_C03_0063</name>
</gene>
<dbReference type="PANTHER" id="PTHR38471:SF2">
    <property type="entry name" value="FOUR HELIX BUNDLE PROTEIN"/>
    <property type="match status" value="1"/>
</dbReference>
<accession>A0A286TU48</accession>
<keyword evidence="2" id="KW-1185">Reference proteome</keyword>